<evidence type="ECO:0000256" key="2">
    <source>
        <dbReference type="ARBA" id="ARBA00023180"/>
    </source>
</evidence>
<dbReference type="InterPro" id="IPR046846">
    <property type="entry name" value="PKAT_KLD"/>
</dbReference>
<dbReference type="InterPro" id="IPR013783">
    <property type="entry name" value="Ig-like_fold"/>
</dbReference>
<organism evidence="6 7">
    <name type="scientific">Rattus norvegicus</name>
    <name type="common">Rat</name>
    <dbReference type="NCBI Taxonomy" id="10116"/>
    <lineage>
        <taxon>Eukaryota</taxon>
        <taxon>Metazoa</taxon>
        <taxon>Chordata</taxon>
        <taxon>Craniata</taxon>
        <taxon>Vertebrata</taxon>
        <taxon>Euteleostomi</taxon>
        <taxon>Mammalia</taxon>
        <taxon>Eutheria</taxon>
        <taxon>Euarchontoglires</taxon>
        <taxon>Glires</taxon>
        <taxon>Rodentia</taxon>
        <taxon>Myomorpha</taxon>
        <taxon>Muroidea</taxon>
        <taxon>Muridae</taxon>
        <taxon>Murinae</taxon>
        <taxon>Rattus</taxon>
    </lineage>
</organism>
<proteinExistence type="predicted"/>
<dbReference type="SUPFAM" id="SSF49299">
    <property type="entry name" value="PKD domain"/>
    <property type="match status" value="2"/>
</dbReference>
<feature type="domain" description="PKD" evidence="5">
    <location>
        <begin position="201"/>
        <end position="234"/>
    </location>
</feature>
<feature type="transmembrane region" description="Helical" evidence="3">
    <location>
        <begin position="364"/>
        <end position="383"/>
    </location>
</feature>
<dbReference type="Ensembl" id="ENSRNOT00000145571.1">
    <property type="protein sequence ID" value="ENSRNOP00000111394.1"/>
    <property type="gene ID" value="ENSRNOG00000025235.8"/>
</dbReference>
<keyword evidence="2" id="KW-0325">Glycoprotein</keyword>
<keyword evidence="3" id="KW-1133">Transmembrane helix</keyword>
<protein>
    <submittedName>
        <fullName evidence="6">Transmembrane protein 130</fullName>
    </submittedName>
</protein>
<keyword evidence="3" id="KW-0472">Membrane</keyword>
<dbReference type="Proteomes" id="UP000002494">
    <property type="component" value="Chromosome 12"/>
</dbReference>
<evidence type="ECO:0000259" key="5">
    <source>
        <dbReference type="PROSITE" id="PS50093"/>
    </source>
</evidence>
<dbReference type="PROSITE" id="PS50093">
    <property type="entry name" value="PKD"/>
    <property type="match status" value="1"/>
</dbReference>
<reference evidence="6" key="2">
    <citation type="submission" date="2025-08" db="UniProtKB">
        <authorList>
            <consortium name="Ensembl"/>
        </authorList>
    </citation>
    <scope>IDENTIFICATION</scope>
    <source>
        <strain evidence="6">Brown Norway</strain>
    </source>
</reference>
<dbReference type="GeneTree" id="ENSGT00950000183188"/>
<keyword evidence="3" id="KW-0812">Transmembrane</keyword>
<dbReference type="InterPro" id="IPR000601">
    <property type="entry name" value="PKD_dom"/>
</dbReference>
<reference evidence="6" key="1">
    <citation type="submission" date="2024-01" db="EMBL/GenBank/DDBJ databases">
        <title>GRCr8: a new rat reference genome assembly contstructed from accurate long reads and long range scaffolding.</title>
        <authorList>
            <person name="Doris P.A."/>
            <person name="Kalbfleisch T."/>
            <person name="Li K."/>
            <person name="Howe K."/>
            <person name="Wood J."/>
        </authorList>
    </citation>
    <scope>NUCLEOTIDE SEQUENCE [LARGE SCALE GENOMIC DNA]</scope>
    <source>
        <strain evidence="6">Brown Norway</strain>
    </source>
</reference>
<keyword evidence="1 4" id="KW-0732">Signal</keyword>
<dbReference type="Pfam" id="PF00801">
    <property type="entry name" value="PKD"/>
    <property type="match status" value="1"/>
</dbReference>
<dbReference type="RGD" id="1563248">
    <property type="gene designation" value="Tmem130"/>
</dbReference>
<evidence type="ECO:0000256" key="3">
    <source>
        <dbReference type="SAM" id="Phobius"/>
    </source>
</evidence>
<evidence type="ECO:0000313" key="6">
    <source>
        <dbReference type="Ensembl" id="ENSRNOP00000111394.1"/>
    </source>
</evidence>
<keyword evidence="7" id="KW-1185">Reference proteome</keyword>
<evidence type="ECO:0000313" key="7">
    <source>
        <dbReference type="Proteomes" id="UP000002494"/>
    </source>
</evidence>
<dbReference type="InterPro" id="IPR045219">
    <property type="entry name" value="PKAT"/>
</dbReference>
<name>A0ABK0M060_RAT</name>
<dbReference type="PANTHER" id="PTHR11861:SF10">
    <property type="entry name" value="TRANSMEMBRANE PROTEIN 130"/>
    <property type="match status" value="1"/>
</dbReference>
<dbReference type="CDD" id="cd00146">
    <property type="entry name" value="PKD"/>
    <property type="match status" value="1"/>
</dbReference>
<dbReference type="InterPro" id="IPR035986">
    <property type="entry name" value="PKD_dom_sf"/>
</dbReference>
<dbReference type="Pfam" id="PF20433">
    <property type="entry name" value="PKAT_KLD"/>
    <property type="match status" value="1"/>
</dbReference>
<dbReference type="PANTHER" id="PTHR11861">
    <property type="entry name" value="MELANOCYTE PROTEIN PMEL 17-RELATED"/>
    <property type="match status" value="1"/>
</dbReference>
<feature type="signal peptide" evidence="4">
    <location>
        <begin position="1"/>
        <end position="30"/>
    </location>
</feature>
<evidence type="ECO:0000256" key="1">
    <source>
        <dbReference type="ARBA" id="ARBA00022729"/>
    </source>
</evidence>
<dbReference type="Gene3D" id="2.60.40.10">
    <property type="entry name" value="Immunoglobulins"/>
    <property type="match status" value="1"/>
</dbReference>
<evidence type="ECO:0000256" key="4">
    <source>
        <dbReference type="SAM" id="SignalP"/>
    </source>
</evidence>
<reference evidence="6" key="3">
    <citation type="submission" date="2025-09" db="UniProtKB">
        <authorList>
            <consortium name="Ensembl"/>
        </authorList>
    </citation>
    <scope>IDENTIFICATION</scope>
    <source>
        <strain evidence="6">Brown Norway</strain>
    </source>
</reference>
<gene>
    <name evidence="6" type="primary">Tmem130</name>
</gene>
<feature type="chain" id="PRO_5045198365" evidence="4">
    <location>
        <begin position="31"/>
        <end position="446"/>
    </location>
</feature>
<accession>A0ABK0M060</accession>
<sequence length="446" mass="49870">MAKATNVWSDLVLVFCFACVLPLGPARVAAGVTWLRGTAEHLLYSLCMRMRAGLYNLSLTTDGPATMGTEVTISASLVVKDNGSLPLPADAHLYRFHWIHTPLTLTAKTEKNLTSTIRVVGSVPGDFPVSVWVTAVDCWMCKPLARSALVLPIKESLVGNLVVTQNTSLSWPNSYITKRSLRLSFLLHDPSDFFKSASFFYRWDFGDGTMLITDNSVVYYNYSSPGTFTVKVRVVAEWEQTKLDTTKGIIQKTGDFSTSLRLRETLQGIQILGPTLMQTFQKLTMTMNFLGSPPLHVCWGLKPQCLALEDRECHPVLVTRTSFNLTHVFQDPGDYCFIFRAENAISKAHQYHRIQVWPSSFQPFVFAFPCATLITVLLVFVMYMTVRNAANQKDVVESPEATGLKCCCQVCCGSLFLDTPSEYLEIVRENHGLLPPLYKPVKTYNV</sequence>